<sequence length="133" mass="14492">MPQQPDPVVEREEIVERADRVDSKIRVVRMVCAVIDVICWVFAIVLAAHIFLVVAGANMANGFAQFISGFAGGVNLGLSDLFVPGSEKVAVLLNEGLAAILWLVVGAVLTGLITRLALPVEYRRAWYRRTTIS</sequence>
<keyword evidence="1" id="KW-0472">Membrane</keyword>
<feature type="transmembrane region" description="Helical" evidence="1">
    <location>
        <begin position="27"/>
        <end position="52"/>
    </location>
</feature>
<protein>
    <submittedName>
        <fullName evidence="2">Uncharacterized protein</fullName>
    </submittedName>
</protein>
<keyword evidence="1" id="KW-1133">Transmembrane helix</keyword>
<proteinExistence type="predicted"/>
<keyword evidence="1" id="KW-0812">Transmembrane</keyword>
<reference evidence="2 3" key="1">
    <citation type="submission" date="2019-07" db="EMBL/GenBank/DDBJ databases">
        <title>Lentzea xizangensis sp. nov., isolated from Qinghai-Tibetan Plateau Soils.</title>
        <authorList>
            <person name="Huang J."/>
        </authorList>
    </citation>
    <scope>NUCLEOTIDE SEQUENCE [LARGE SCALE GENOMIC DNA]</scope>
    <source>
        <strain evidence="2 3">FXJ1.1311</strain>
    </source>
</reference>
<evidence type="ECO:0000256" key="1">
    <source>
        <dbReference type="SAM" id="Phobius"/>
    </source>
</evidence>
<dbReference type="OrthoDB" id="3695956at2"/>
<feature type="transmembrane region" description="Helical" evidence="1">
    <location>
        <begin position="97"/>
        <end position="118"/>
    </location>
</feature>
<name>A0A563EIN3_9PSEU</name>
<organism evidence="2 3">
    <name type="scientific">Lentzea tibetensis</name>
    <dbReference type="NCBI Taxonomy" id="2591470"/>
    <lineage>
        <taxon>Bacteria</taxon>
        <taxon>Bacillati</taxon>
        <taxon>Actinomycetota</taxon>
        <taxon>Actinomycetes</taxon>
        <taxon>Pseudonocardiales</taxon>
        <taxon>Pseudonocardiaceae</taxon>
        <taxon>Lentzea</taxon>
    </lineage>
</organism>
<comment type="caution">
    <text evidence="2">The sequence shown here is derived from an EMBL/GenBank/DDBJ whole genome shotgun (WGS) entry which is preliminary data.</text>
</comment>
<evidence type="ECO:0000313" key="2">
    <source>
        <dbReference type="EMBL" id="TWP46533.1"/>
    </source>
</evidence>
<dbReference type="Proteomes" id="UP000316639">
    <property type="component" value="Unassembled WGS sequence"/>
</dbReference>
<gene>
    <name evidence="2" type="ORF">FKR81_35285</name>
</gene>
<dbReference type="EMBL" id="VOBR01000032">
    <property type="protein sequence ID" value="TWP46533.1"/>
    <property type="molecule type" value="Genomic_DNA"/>
</dbReference>
<dbReference type="AlphaFoldDB" id="A0A563EIN3"/>
<keyword evidence="3" id="KW-1185">Reference proteome</keyword>
<evidence type="ECO:0000313" key="3">
    <source>
        <dbReference type="Proteomes" id="UP000316639"/>
    </source>
</evidence>
<accession>A0A563EIN3</accession>